<evidence type="ECO:0000313" key="2">
    <source>
        <dbReference type="EMBL" id="GLQ74410.1"/>
    </source>
</evidence>
<proteinExistence type="predicted"/>
<reference evidence="3" key="1">
    <citation type="journal article" date="2019" name="Int. J. Syst. Evol. Microbiol.">
        <title>The Global Catalogue of Microorganisms (GCM) 10K type strain sequencing project: providing services to taxonomists for standard genome sequencing and annotation.</title>
        <authorList>
            <consortium name="The Broad Institute Genomics Platform"/>
            <consortium name="The Broad Institute Genome Sequencing Center for Infectious Disease"/>
            <person name="Wu L."/>
            <person name="Ma J."/>
        </authorList>
    </citation>
    <scope>NUCLEOTIDE SEQUENCE [LARGE SCALE GENOMIC DNA]</scope>
    <source>
        <strain evidence="3">NBRC 15640</strain>
    </source>
</reference>
<comment type="caution">
    <text evidence="2">The sequence shown here is derived from an EMBL/GenBank/DDBJ whole genome shotgun (WGS) entry which is preliminary data.</text>
</comment>
<dbReference type="InterPro" id="IPR019887">
    <property type="entry name" value="Tscrpt_reg_AsnC/Lrp_C"/>
</dbReference>
<feature type="domain" description="Transcription regulator AsnC/Lrp ligand binding" evidence="1">
    <location>
        <begin position="2"/>
        <end position="49"/>
    </location>
</feature>
<evidence type="ECO:0000313" key="3">
    <source>
        <dbReference type="Proteomes" id="UP001156690"/>
    </source>
</evidence>
<organism evidence="2 3">
    <name type="scientific">Vibrio penaeicida</name>
    <dbReference type="NCBI Taxonomy" id="104609"/>
    <lineage>
        <taxon>Bacteria</taxon>
        <taxon>Pseudomonadati</taxon>
        <taxon>Pseudomonadota</taxon>
        <taxon>Gammaproteobacteria</taxon>
        <taxon>Vibrionales</taxon>
        <taxon>Vibrionaceae</taxon>
        <taxon>Vibrio</taxon>
    </lineage>
</organism>
<gene>
    <name evidence="2" type="ORF">GCM10007932_37710</name>
</gene>
<evidence type="ECO:0000259" key="1">
    <source>
        <dbReference type="Pfam" id="PF01037"/>
    </source>
</evidence>
<sequence>MTECHNVTGEFEYLVRVETNDQKSYKAFHSETLGMLPYIATMTTHVVMDSPKDERE</sequence>
<dbReference type="Proteomes" id="UP001156690">
    <property type="component" value="Unassembled WGS sequence"/>
</dbReference>
<keyword evidence="3" id="KW-1185">Reference proteome</keyword>
<dbReference type="AlphaFoldDB" id="A0AAV5NUX9"/>
<dbReference type="SUPFAM" id="SSF54909">
    <property type="entry name" value="Dimeric alpha+beta barrel"/>
    <property type="match status" value="1"/>
</dbReference>
<dbReference type="InterPro" id="IPR011008">
    <property type="entry name" value="Dimeric_a/b-barrel"/>
</dbReference>
<dbReference type="Pfam" id="PF01037">
    <property type="entry name" value="AsnC_trans_reg"/>
    <property type="match status" value="1"/>
</dbReference>
<dbReference type="EMBL" id="BSNX01000055">
    <property type="protein sequence ID" value="GLQ74410.1"/>
    <property type="molecule type" value="Genomic_DNA"/>
</dbReference>
<name>A0AAV5NUX9_9VIBR</name>
<accession>A0AAV5NUX9</accession>
<protein>
    <recommendedName>
        <fullName evidence="1">Transcription regulator AsnC/Lrp ligand binding domain-containing protein</fullName>
    </recommendedName>
</protein>
<dbReference type="Gene3D" id="3.30.70.920">
    <property type="match status" value="1"/>
</dbReference>